<keyword evidence="1" id="KW-1133">Transmembrane helix</keyword>
<feature type="transmembrane region" description="Helical" evidence="1">
    <location>
        <begin position="59"/>
        <end position="82"/>
    </location>
</feature>
<dbReference type="AlphaFoldDB" id="A0AAD7W113"/>
<dbReference type="EMBL" id="JAINUG010000424">
    <property type="protein sequence ID" value="KAJ8371912.1"/>
    <property type="molecule type" value="Genomic_DNA"/>
</dbReference>
<comment type="caution">
    <text evidence="2">The sequence shown here is derived from an EMBL/GenBank/DDBJ whole genome shotgun (WGS) entry which is preliminary data.</text>
</comment>
<protein>
    <submittedName>
        <fullName evidence="2">Uncharacterized protein</fullName>
    </submittedName>
</protein>
<proteinExistence type="predicted"/>
<keyword evidence="1" id="KW-0812">Transmembrane</keyword>
<evidence type="ECO:0000256" key="1">
    <source>
        <dbReference type="SAM" id="Phobius"/>
    </source>
</evidence>
<name>A0AAD7W113_9TELE</name>
<dbReference type="Proteomes" id="UP001221898">
    <property type="component" value="Unassembled WGS sequence"/>
</dbReference>
<keyword evidence="3" id="KW-1185">Reference proteome</keyword>
<sequence length="230" mass="25005">MPWKVMDDGTLENCTFSCHHPSVLGYRYVGMLWGCLVIMVGVLGNVLTTLAFVLNGCPYTTVLLFLYFFVGLGCVGFFHFLIHQRGRLRPGHSSGYRLRHQVQLPVATEGEGDVTHYGASTAQTRNSEISSEPHGLANGVTKGHSPSVVTPDSCPTGTSEASIFGPAQEAFGQGGAIGVLLEAVGKLIRVLVRDELSEWQRREQRSCIAEPQRKPASTNWRAGSLLKCLS</sequence>
<accession>A0AAD7W113</accession>
<gene>
    <name evidence="2" type="ORF">AAFF_G00298640</name>
</gene>
<organism evidence="2 3">
    <name type="scientific">Aldrovandia affinis</name>
    <dbReference type="NCBI Taxonomy" id="143900"/>
    <lineage>
        <taxon>Eukaryota</taxon>
        <taxon>Metazoa</taxon>
        <taxon>Chordata</taxon>
        <taxon>Craniata</taxon>
        <taxon>Vertebrata</taxon>
        <taxon>Euteleostomi</taxon>
        <taxon>Actinopterygii</taxon>
        <taxon>Neopterygii</taxon>
        <taxon>Teleostei</taxon>
        <taxon>Notacanthiformes</taxon>
        <taxon>Halosauridae</taxon>
        <taxon>Aldrovandia</taxon>
    </lineage>
</organism>
<reference evidence="2" key="1">
    <citation type="journal article" date="2023" name="Science">
        <title>Genome structures resolve the early diversification of teleost fishes.</title>
        <authorList>
            <person name="Parey E."/>
            <person name="Louis A."/>
            <person name="Montfort J."/>
            <person name="Bouchez O."/>
            <person name="Roques C."/>
            <person name="Iampietro C."/>
            <person name="Lluch J."/>
            <person name="Castinel A."/>
            <person name="Donnadieu C."/>
            <person name="Desvignes T."/>
            <person name="Floi Bucao C."/>
            <person name="Jouanno E."/>
            <person name="Wen M."/>
            <person name="Mejri S."/>
            <person name="Dirks R."/>
            <person name="Jansen H."/>
            <person name="Henkel C."/>
            <person name="Chen W.J."/>
            <person name="Zahm M."/>
            <person name="Cabau C."/>
            <person name="Klopp C."/>
            <person name="Thompson A.W."/>
            <person name="Robinson-Rechavi M."/>
            <person name="Braasch I."/>
            <person name="Lecointre G."/>
            <person name="Bobe J."/>
            <person name="Postlethwait J.H."/>
            <person name="Berthelot C."/>
            <person name="Roest Crollius H."/>
            <person name="Guiguen Y."/>
        </authorList>
    </citation>
    <scope>NUCLEOTIDE SEQUENCE</scope>
    <source>
        <strain evidence="2">NC1722</strain>
    </source>
</reference>
<evidence type="ECO:0000313" key="3">
    <source>
        <dbReference type="Proteomes" id="UP001221898"/>
    </source>
</evidence>
<feature type="transmembrane region" description="Helical" evidence="1">
    <location>
        <begin position="31"/>
        <end position="53"/>
    </location>
</feature>
<keyword evidence="1" id="KW-0472">Membrane</keyword>
<evidence type="ECO:0000313" key="2">
    <source>
        <dbReference type="EMBL" id="KAJ8371912.1"/>
    </source>
</evidence>